<accession>A0AAW1S3W3</accession>
<evidence type="ECO:0008006" key="3">
    <source>
        <dbReference type="Google" id="ProtNLM"/>
    </source>
</evidence>
<organism evidence="1 2">
    <name type="scientific">Apatococcus fuscideae</name>
    <dbReference type="NCBI Taxonomy" id="2026836"/>
    <lineage>
        <taxon>Eukaryota</taxon>
        <taxon>Viridiplantae</taxon>
        <taxon>Chlorophyta</taxon>
        <taxon>core chlorophytes</taxon>
        <taxon>Trebouxiophyceae</taxon>
        <taxon>Chlorellales</taxon>
        <taxon>Chlorellaceae</taxon>
        <taxon>Apatococcus</taxon>
    </lineage>
</organism>
<gene>
    <name evidence="1" type="ORF">WJX84_004326</name>
</gene>
<dbReference type="AlphaFoldDB" id="A0AAW1S3W3"/>
<evidence type="ECO:0000313" key="1">
    <source>
        <dbReference type="EMBL" id="KAK9840691.1"/>
    </source>
</evidence>
<protein>
    <recommendedName>
        <fullName evidence="3">F-box domain-containing protein</fullName>
    </recommendedName>
</protein>
<dbReference type="Proteomes" id="UP001485043">
    <property type="component" value="Unassembled WGS sequence"/>
</dbReference>
<sequence>MSQSSAKQHRYMEMTCAPTISDPRLQMPLQHFLVSVIPLPTLASLRASCKAMRAVTDQGMGTAWKVSSEGVLAPQKMEVYACGASVQVQLRSQASVLADTLARVAPASSSYVRSKDFVTTPRQSRACILTISTFSLLLGSTTLTFRLRTVPLECRCAPDLPFYRPSWSPSGDCLMVTTVTEYEDQYVHVRAELFSVGGHILRRYDSQEYTRASVVRNPVRHMLRVSPISVHLRAVWLHDGRGLILWVPGKANDSDAVTFRPLPIEF</sequence>
<name>A0AAW1S3W3_9CHLO</name>
<dbReference type="EMBL" id="JALJOV010001807">
    <property type="protein sequence ID" value="KAK9840691.1"/>
    <property type="molecule type" value="Genomic_DNA"/>
</dbReference>
<keyword evidence="2" id="KW-1185">Reference proteome</keyword>
<reference evidence="1 2" key="1">
    <citation type="journal article" date="2024" name="Nat. Commun.">
        <title>Phylogenomics reveals the evolutionary origins of lichenization in chlorophyte algae.</title>
        <authorList>
            <person name="Puginier C."/>
            <person name="Libourel C."/>
            <person name="Otte J."/>
            <person name="Skaloud P."/>
            <person name="Haon M."/>
            <person name="Grisel S."/>
            <person name="Petersen M."/>
            <person name="Berrin J.G."/>
            <person name="Delaux P.M."/>
            <person name="Dal Grande F."/>
            <person name="Keller J."/>
        </authorList>
    </citation>
    <scope>NUCLEOTIDE SEQUENCE [LARGE SCALE GENOMIC DNA]</scope>
    <source>
        <strain evidence="1 2">SAG 2523</strain>
    </source>
</reference>
<comment type="caution">
    <text evidence="1">The sequence shown here is derived from an EMBL/GenBank/DDBJ whole genome shotgun (WGS) entry which is preliminary data.</text>
</comment>
<evidence type="ECO:0000313" key="2">
    <source>
        <dbReference type="Proteomes" id="UP001485043"/>
    </source>
</evidence>
<proteinExistence type="predicted"/>